<dbReference type="AlphaFoldDB" id="A0A0A6DBS0"/>
<proteinExistence type="predicted"/>
<accession>A0A0A6DBS0</accession>
<evidence type="ECO:0000313" key="1">
    <source>
        <dbReference type="EMBL" id="KHA72172.1"/>
    </source>
</evidence>
<evidence type="ECO:0000313" key="2">
    <source>
        <dbReference type="Proteomes" id="UP000030564"/>
    </source>
</evidence>
<sequence length="220" mass="24744">MSGLRATMRLYGLVKNSGSSDNPQRQPVDILCMTNRAGGSAIRAFVSRLDAELMKRSAGLADYRVIPLRTFDPTAFIDAHQGWLTLHVCCGFVAPAGHSLLKDGGLMPMGWYVYSEIGQWTAQHHLDLGAQMAELLQSTYERNHLRNYNAWLNELDDATPAELAWQVDEAWQHLQFATPPDSREHCHALFDPVDNRWRFAATDIDIHQPHPEPLKQGALN</sequence>
<organism evidence="1 2">
    <name type="scientific">Pseudomonas chlororaphis</name>
    <dbReference type="NCBI Taxonomy" id="587753"/>
    <lineage>
        <taxon>Bacteria</taxon>
        <taxon>Pseudomonadati</taxon>
        <taxon>Pseudomonadota</taxon>
        <taxon>Gammaproteobacteria</taxon>
        <taxon>Pseudomonadales</taxon>
        <taxon>Pseudomonadaceae</taxon>
        <taxon>Pseudomonas</taxon>
    </lineage>
</organism>
<protein>
    <submittedName>
        <fullName evidence="1">Uncharacterized protein</fullName>
    </submittedName>
</protein>
<comment type="caution">
    <text evidence="1">The sequence shown here is derived from an EMBL/GenBank/DDBJ whole genome shotgun (WGS) entry which is preliminary data.</text>
</comment>
<dbReference type="EMBL" id="JSFK01000016">
    <property type="protein sequence ID" value="KHA72172.1"/>
    <property type="molecule type" value="Genomic_DNA"/>
</dbReference>
<gene>
    <name evidence="1" type="ORF">NZ35_17485</name>
</gene>
<reference evidence="1 2" key="1">
    <citation type="submission" date="2014-10" db="EMBL/GenBank/DDBJ databases">
        <title>Draft genome sequence of Pseudomonas chlororaphis EA105.</title>
        <authorList>
            <person name="McCully L.M."/>
            <person name="Bitzer A.S."/>
            <person name="Spence C."/>
            <person name="Bais H."/>
            <person name="Silby M.W."/>
        </authorList>
    </citation>
    <scope>NUCLEOTIDE SEQUENCE [LARGE SCALE GENOMIC DNA]</scope>
    <source>
        <strain evidence="1 2">EA105</strain>
    </source>
</reference>
<dbReference type="OrthoDB" id="6834020at2"/>
<name>A0A0A6DBS0_9PSED</name>
<dbReference type="Proteomes" id="UP000030564">
    <property type="component" value="Unassembled WGS sequence"/>
</dbReference>
<dbReference type="PATRIC" id="fig|587753.9.peg.1612"/>